<evidence type="ECO:0000256" key="3">
    <source>
        <dbReference type="ARBA" id="ARBA00022525"/>
    </source>
</evidence>
<dbReference type="InterPro" id="IPR031825">
    <property type="entry name" value="RXLR"/>
</dbReference>
<keyword evidence="3 5" id="KW-0964">Secreted</keyword>
<proteinExistence type="inferred from homology"/>
<protein>
    <recommendedName>
        <fullName evidence="5">RxLR effector protein</fullName>
    </recommendedName>
</protein>
<organism evidence="6">
    <name type="scientific">Phytophthora nicotianae</name>
    <name type="common">Potato buckeye rot agent</name>
    <name type="synonym">Phytophthora parasitica</name>
    <dbReference type="NCBI Taxonomy" id="4792"/>
    <lineage>
        <taxon>Eukaryota</taxon>
        <taxon>Sar</taxon>
        <taxon>Stramenopiles</taxon>
        <taxon>Oomycota</taxon>
        <taxon>Peronosporomycetes</taxon>
        <taxon>Peronosporales</taxon>
        <taxon>Peronosporaceae</taxon>
        <taxon>Phytophthora</taxon>
    </lineage>
</organism>
<evidence type="ECO:0000313" key="6">
    <source>
        <dbReference type="EMBL" id="ETL81997.1"/>
    </source>
</evidence>
<dbReference type="AlphaFoldDB" id="W2KA39"/>
<keyword evidence="4" id="KW-0732">Signal</keyword>
<dbReference type="EMBL" id="KI682394">
    <property type="protein sequence ID" value="ETL81997.1"/>
    <property type="molecule type" value="Genomic_DNA"/>
</dbReference>
<accession>W2KA39</accession>
<comment type="function">
    <text evidence="5">Effector that suppresses plant defense responses during pathogen infection.</text>
</comment>
<evidence type="ECO:0000256" key="1">
    <source>
        <dbReference type="ARBA" id="ARBA00004613"/>
    </source>
</evidence>
<comment type="domain">
    <text evidence="5">The RxLR-dEER motif acts to carry the protein into the host cell cytoplasm through binding to cell surface phosphatidylinositol-3-phosphate.</text>
</comment>
<dbReference type="OrthoDB" id="117430at2759"/>
<dbReference type="Proteomes" id="UP000054423">
    <property type="component" value="Unassembled WGS sequence"/>
</dbReference>
<evidence type="ECO:0000256" key="5">
    <source>
        <dbReference type="RuleBase" id="RU367124"/>
    </source>
</evidence>
<name>W2KA39_PHYNI</name>
<dbReference type="VEuPathDB" id="FungiDB:PPTG_15311"/>
<evidence type="ECO:0000256" key="2">
    <source>
        <dbReference type="ARBA" id="ARBA00010400"/>
    </source>
</evidence>
<comment type="subcellular location">
    <subcellularLocation>
        <location evidence="1 5">Secreted</location>
    </subcellularLocation>
</comment>
<dbReference type="Pfam" id="PF16810">
    <property type="entry name" value="RXLR"/>
    <property type="match status" value="1"/>
</dbReference>
<evidence type="ECO:0000256" key="4">
    <source>
        <dbReference type="ARBA" id="ARBA00022729"/>
    </source>
</evidence>
<gene>
    <name evidence="6" type="ORF">L917_17776</name>
</gene>
<reference evidence="6" key="1">
    <citation type="submission" date="2013-11" db="EMBL/GenBank/DDBJ databases">
        <title>The Genome Sequence of Phytophthora parasitica CHvinca01.</title>
        <authorList>
            <consortium name="The Broad Institute Genomics Platform"/>
            <person name="Russ C."/>
            <person name="Tyler B."/>
            <person name="Panabieres F."/>
            <person name="Shan W."/>
            <person name="Tripathy S."/>
            <person name="Grunwald N."/>
            <person name="Machado M."/>
            <person name="Johnson C.S."/>
            <person name="Arredondo F."/>
            <person name="Hong C."/>
            <person name="Coffey M."/>
            <person name="Young S.K."/>
            <person name="Zeng Q."/>
            <person name="Gargeya S."/>
            <person name="Fitzgerald M."/>
            <person name="Abouelleil A."/>
            <person name="Alvarado L."/>
            <person name="Chapman S.B."/>
            <person name="Gainer-Dewar J."/>
            <person name="Goldberg J."/>
            <person name="Griggs A."/>
            <person name="Gujja S."/>
            <person name="Hansen M."/>
            <person name="Howarth C."/>
            <person name="Imamovic A."/>
            <person name="Ireland A."/>
            <person name="Larimer J."/>
            <person name="McCowan C."/>
            <person name="Murphy C."/>
            <person name="Pearson M."/>
            <person name="Poon T.W."/>
            <person name="Priest M."/>
            <person name="Roberts A."/>
            <person name="Saif S."/>
            <person name="Shea T."/>
            <person name="Sykes S."/>
            <person name="Wortman J."/>
            <person name="Nusbaum C."/>
            <person name="Birren B."/>
        </authorList>
    </citation>
    <scope>NUCLEOTIDE SEQUENCE [LARGE SCALE GENOMIC DNA]</scope>
    <source>
        <strain evidence="6">CHvinca01</strain>
    </source>
</reference>
<sequence>MATLAAGCSTSLAAPNADQTEFSAVNSKELIDANSKRSLRCSETIFGADRVDKDDEGEVDSVDDEERGGKTLAQNFAKWHAKGESADDVYYQRFMLEPIVRKAYKNGNFKSLNDSGYYRKWAAYSAWLKSRGYK</sequence>
<comment type="similarity">
    <text evidence="2 5">Belongs to the RxLR effector family.</text>
</comment>